<evidence type="ECO:0000313" key="1">
    <source>
        <dbReference type="EMBL" id="HEF87923.1"/>
    </source>
</evidence>
<accession>A0A7C2FRL9</accession>
<proteinExistence type="predicted"/>
<name>A0A7C2FRL9_9CREN</name>
<dbReference type="EMBL" id="DSJT01000035">
    <property type="protein sequence ID" value="HEF87923.1"/>
    <property type="molecule type" value="Genomic_DNA"/>
</dbReference>
<gene>
    <name evidence="1" type="ORF">ENP55_06610</name>
</gene>
<organism evidence="1">
    <name type="scientific">Thermosphaera aggregans</name>
    <dbReference type="NCBI Taxonomy" id="54254"/>
    <lineage>
        <taxon>Archaea</taxon>
        <taxon>Thermoproteota</taxon>
        <taxon>Thermoprotei</taxon>
        <taxon>Desulfurococcales</taxon>
        <taxon>Desulfurococcaceae</taxon>
        <taxon>Thermosphaera</taxon>
    </lineage>
</organism>
<protein>
    <submittedName>
        <fullName evidence="1">Uncharacterized protein</fullName>
    </submittedName>
</protein>
<reference evidence="1" key="1">
    <citation type="journal article" date="2020" name="mSystems">
        <title>Genome- and Community-Level Interaction Insights into Carbon Utilization and Element Cycling Functions of Hydrothermarchaeota in Hydrothermal Sediment.</title>
        <authorList>
            <person name="Zhou Z."/>
            <person name="Liu Y."/>
            <person name="Xu W."/>
            <person name="Pan J."/>
            <person name="Luo Z.H."/>
            <person name="Li M."/>
        </authorList>
    </citation>
    <scope>NUCLEOTIDE SEQUENCE [LARGE SCALE GENOMIC DNA]</scope>
    <source>
        <strain evidence="1">SpSt-23</strain>
    </source>
</reference>
<sequence>MSEYMKQFKIQVASKIPGIKFQDKSGGELQLIKDGNVVATVKDEKDYVTVTIKNNTFKYDKWYTKPEHLAETIRVYVERS</sequence>
<comment type="caution">
    <text evidence="1">The sequence shown here is derived from an EMBL/GenBank/DDBJ whole genome shotgun (WGS) entry which is preliminary data.</text>
</comment>
<dbReference type="AlphaFoldDB" id="A0A7C2FRL9"/>